<keyword evidence="3" id="KW-0862">Zinc</keyword>
<evidence type="ECO:0000313" key="5">
    <source>
        <dbReference type="EMBL" id="MCV9388253.1"/>
    </source>
</evidence>
<dbReference type="Gene3D" id="2.170.150.20">
    <property type="entry name" value="Peptide methionine sulfoxide reductase"/>
    <property type="match status" value="1"/>
</dbReference>
<dbReference type="Proteomes" id="UP001300692">
    <property type="component" value="Unassembled WGS sequence"/>
</dbReference>
<dbReference type="PROSITE" id="PS51257">
    <property type="entry name" value="PROKAR_LIPOPROTEIN"/>
    <property type="match status" value="1"/>
</dbReference>
<comment type="cofactor">
    <cofactor evidence="3">
        <name>Zn(2+)</name>
        <dbReference type="ChEBI" id="CHEBI:29105"/>
    </cofactor>
    <text evidence="3">Binds 1 zinc ion per subunit. The zinc ion is important for the structural integrity of the protein.</text>
</comment>
<evidence type="ECO:0000313" key="6">
    <source>
        <dbReference type="Proteomes" id="UP001300692"/>
    </source>
</evidence>
<feature type="domain" description="MsrB" evidence="4">
    <location>
        <begin position="31"/>
        <end position="153"/>
    </location>
</feature>
<name>A0ABT3CXH4_9BACT</name>
<feature type="binding site" evidence="3">
    <location>
        <position position="73"/>
    </location>
    <ligand>
        <name>Zn(2+)</name>
        <dbReference type="ChEBI" id="CHEBI:29105"/>
    </ligand>
</feature>
<dbReference type="GO" id="GO:0033743">
    <property type="term" value="F:peptide-methionine (R)-S-oxide reductase activity"/>
    <property type="evidence" value="ECO:0007669"/>
    <property type="project" value="UniProtKB-EC"/>
</dbReference>
<evidence type="ECO:0000256" key="2">
    <source>
        <dbReference type="ARBA" id="ARBA00048488"/>
    </source>
</evidence>
<dbReference type="NCBIfam" id="TIGR00357">
    <property type="entry name" value="peptide-methionine (R)-S-oxide reductase MsrB"/>
    <property type="match status" value="1"/>
</dbReference>
<dbReference type="HAMAP" id="MF_01400">
    <property type="entry name" value="MsrB"/>
    <property type="match status" value="1"/>
</dbReference>
<dbReference type="Pfam" id="PF01641">
    <property type="entry name" value="SelR"/>
    <property type="match status" value="1"/>
</dbReference>
<reference evidence="5 6" key="1">
    <citation type="submission" date="2022-10" db="EMBL/GenBank/DDBJ databases">
        <title>Comparative genomics and taxonomic characterization of three novel marine species of genus Reichenbachiella exhibiting antioxidant and polysaccharide degradation activities.</title>
        <authorList>
            <person name="Muhammad N."/>
            <person name="Lee Y.-J."/>
            <person name="Ko J."/>
            <person name="Kim S.-G."/>
        </authorList>
    </citation>
    <scope>NUCLEOTIDE SEQUENCE [LARGE SCALE GENOMIC DNA]</scope>
    <source>
        <strain evidence="5 6">ABR2-5</strain>
    </source>
</reference>
<comment type="caution">
    <text evidence="5">The sequence shown here is derived from an EMBL/GenBank/DDBJ whole genome shotgun (WGS) entry which is preliminary data.</text>
</comment>
<dbReference type="SUPFAM" id="SSF51316">
    <property type="entry name" value="Mss4-like"/>
    <property type="match status" value="1"/>
</dbReference>
<protein>
    <recommendedName>
        <fullName evidence="3">Peptide methionine sulfoxide reductase MsrB</fullName>
        <ecNumber evidence="3">1.8.4.12</ecNumber>
    </recommendedName>
    <alternativeName>
        <fullName evidence="3">Peptide-methionine (R)-S-oxide reductase</fullName>
    </alternativeName>
</protein>
<dbReference type="EMBL" id="JAOYOD010000001">
    <property type="protein sequence ID" value="MCV9388253.1"/>
    <property type="molecule type" value="Genomic_DNA"/>
</dbReference>
<feature type="binding site" evidence="3">
    <location>
        <position position="70"/>
    </location>
    <ligand>
        <name>Zn(2+)</name>
        <dbReference type="ChEBI" id="CHEBI:29105"/>
    </ligand>
</feature>
<comment type="catalytic activity">
    <reaction evidence="2 3">
        <text>L-methionyl-[protein] + [thioredoxin]-disulfide + H2O = L-methionyl-(R)-S-oxide-[protein] + [thioredoxin]-dithiol</text>
        <dbReference type="Rhea" id="RHEA:24164"/>
        <dbReference type="Rhea" id="RHEA-COMP:10698"/>
        <dbReference type="Rhea" id="RHEA-COMP:10700"/>
        <dbReference type="Rhea" id="RHEA-COMP:12313"/>
        <dbReference type="Rhea" id="RHEA-COMP:12314"/>
        <dbReference type="ChEBI" id="CHEBI:15377"/>
        <dbReference type="ChEBI" id="CHEBI:16044"/>
        <dbReference type="ChEBI" id="CHEBI:29950"/>
        <dbReference type="ChEBI" id="CHEBI:45764"/>
        <dbReference type="ChEBI" id="CHEBI:50058"/>
        <dbReference type="EC" id="1.8.4.12"/>
    </reaction>
</comment>
<dbReference type="InterPro" id="IPR011057">
    <property type="entry name" value="Mss4-like_sf"/>
</dbReference>
<evidence type="ECO:0000256" key="1">
    <source>
        <dbReference type="ARBA" id="ARBA00023002"/>
    </source>
</evidence>
<evidence type="ECO:0000256" key="3">
    <source>
        <dbReference type="HAMAP-Rule" id="MF_01400"/>
    </source>
</evidence>
<dbReference type="InterPro" id="IPR002579">
    <property type="entry name" value="Met_Sox_Rdtase_MsrB_dom"/>
</dbReference>
<dbReference type="RefSeq" id="WP_264139091.1">
    <property type="nucleotide sequence ID" value="NZ_JAOYOD010000001.1"/>
</dbReference>
<comment type="similarity">
    <text evidence="3">Belongs to the MsrB Met sulfoxide reductase family.</text>
</comment>
<dbReference type="InterPro" id="IPR028427">
    <property type="entry name" value="Met_Sox_Rdtase_MsrB"/>
</dbReference>
<dbReference type="PROSITE" id="PS51790">
    <property type="entry name" value="MSRB"/>
    <property type="match status" value="1"/>
</dbReference>
<evidence type="ECO:0000259" key="4">
    <source>
        <dbReference type="PROSITE" id="PS51790"/>
    </source>
</evidence>
<gene>
    <name evidence="3 5" type="primary">msrB</name>
    <name evidence="5" type="ORF">N7U62_16340</name>
</gene>
<keyword evidence="6" id="KW-1185">Reference proteome</keyword>
<feature type="binding site" evidence="3">
    <location>
        <position position="122"/>
    </location>
    <ligand>
        <name>Zn(2+)</name>
        <dbReference type="ChEBI" id="CHEBI:29105"/>
    </ligand>
</feature>
<feature type="active site" description="Nucleophile" evidence="3">
    <location>
        <position position="142"/>
    </location>
</feature>
<dbReference type="PANTHER" id="PTHR10173:SF52">
    <property type="entry name" value="METHIONINE-R-SULFOXIDE REDUCTASE B1"/>
    <property type="match status" value="1"/>
</dbReference>
<feature type="binding site" evidence="3">
    <location>
        <position position="119"/>
    </location>
    <ligand>
        <name>Zn(2+)</name>
        <dbReference type="ChEBI" id="CHEBI:29105"/>
    </ligand>
</feature>
<proteinExistence type="inferred from homology"/>
<keyword evidence="3" id="KW-0479">Metal-binding</keyword>
<keyword evidence="1 3" id="KW-0560">Oxidoreductase</keyword>
<dbReference type="PANTHER" id="PTHR10173">
    <property type="entry name" value="METHIONINE SULFOXIDE REDUCTASE"/>
    <property type="match status" value="1"/>
</dbReference>
<organism evidence="5 6">
    <name type="scientific">Reichenbachiella ulvae</name>
    <dbReference type="NCBI Taxonomy" id="2980104"/>
    <lineage>
        <taxon>Bacteria</taxon>
        <taxon>Pseudomonadati</taxon>
        <taxon>Bacteroidota</taxon>
        <taxon>Cytophagia</taxon>
        <taxon>Cytophagales</taxon>
        <taxon>Reichenbachiellaceae</taxon>
        <taxon>Reichenbachiella</taxon>
    </lineage>
</organism>
<dbReference type="EC" id="1.8.4.12" evidence="3"/>
<accession>A0ABT3CXH4</accession>
<sequence>MKYLNILAILLITACSTQGQNSKVQTIDKSEEEWKAELTELEYYILREKGTERPWTGEYNEHKEKGVYTCAACGNILFYSNAKFDSHCGWPSYFEYATDSSVVESKDYSHGMVRTEITCAKCGGHLGHVFNDGPPPTGLRYCINSVSLDFVAE</sequence>